<feature type="region of interest" description="Disordered" evidence="2">
    <location>
        <begin position="386"/>
        <end position="422"/>
    </location>
</feature>
<proteinExistence type="predicted"/>
<gene>
    <name evidence="3" type="ORF">JR316_009244</name>
</gene>
<accession>A0A8H7XTE9</accession>
<evidence type="ECO:0008006" key="4">
    <source>
        <dbReference type="Google" id="ProtNLM"/>
    </source>
</evidence>
<name>A0A8H7XTE9_PSICU</name>
<dbReference type="PANTHER" id="PTHR10683">
    <property type="entry name" value="TRANSALDOLASE"/>
    <property type="match status" value="1"/>
</dbReference>
<evidence type="ECO:0000256" key="2">
    <source>
        <dbReference type="SAM" id="MobiDB-lite"/>
    </source>
</evidence>
<evidence type="ECO:0000313" key="3">
    <source>
        <dbReference type="EMBL" id="KAG5165661.1"/>
    </source>
</evidence>
<protein>
    <recommendedName>
        <fullName evidence="4">Transaldolase</fullName>
    </recommendedName>
</protein>
<dbReference type="GO" id="GO:0006098">
    <property type="term" value="P:pentose-phosphate shunt"/>
    <property type="evidence" value="ECO:0007669"/>
    <property type="project" value="UniProtKB-UniPathway"/>
</dbReference>
<evidence type="ECO:0000256" key="1">
    <source>
        <dbReference type="ARBA" id="ARBA00023270"/>
    </source>
</evidence>
<dbReference type="InterPro" id="IPR013785">
    <property type="entry name" value="Aldolase_TIM"/>
</dbReference>
<feature type="compositionally biased region" description="Polar residues" evidence="2">
    <location>
        <begin position="386"/>
        <end position="414"/>
    </location>
</feature>
<dbReference type="AlphaFoldDB" id="A0A8H7XTE9"/>
<keyword evidence="1" id="KW-0704">Schiff base</keyword>
<dbReference type="UniPathway" id="UPA00115">
    <property type="reaction ID" value="UER00414"/>
</dbReference>
<sequence length="447" mass="50049">MPGHLLEQGTGSETLLQKLASRETIILADTLHLETLSMNDPDGTMLSLQAILQAVAEKNLDYHVWAATKIVLDRWHKEKSATNATRTRKEHVLRVLEQLFVELGMEMRARVPGPHISLIDPRIHNDAEALVASVQRTYALFKEKGVQKKDIMVSIPATEDGMHATKRLQSMDYENKINLYLVSSLKHAEACVAANSTMITVPVGPVLKSFEDKQQGIRNMSSCQGGIEEIQSMFEYLNRTEIRTRAIATSFRNMSEVGQLSECFAVCVSPEQVERLKGGARVPIALVKGPNNIDKQRGQDANPVNILTRGGALGFSGTTRSAINSVLFHGLQTMKRQMDIIEQYVELEFVRQFEFHALDLSKFYNLHQEVRNILLWRAPKNTTKSNSTRLRITFQGTPKGPTTGSPSANTQSKNGRSEAGNLKEVSREWCFRAPAEEEDDDDLDEVF</sequence>
<dbReference type="GO" id="GO:0005975">
    <property type="term" value="P:carbohydrate metabolic process"/>
    <property type="evidence" value="ECO:0007669"/>
    <property type="project" value="InterPro"/>
</dbReference>
<dbReference type="PANTHER" id="PTHR10683:SF18">
    <property type="entry name" value="TRANSALDOLASE"/>
    <property type="match status" value="1"/>
</dbReference>
<dbReference type="Pfam" id="PF00923">
    <property type="entry name" value="TAL_FSA"/>
    <property type="match status" value="1"/>
</dbReference>
<dbReference type="SUPFAM" id="SSF51569">
    <property type="entry name" value="Aldolase"/>
    <property type="match status" value="1"/>
</dbReference>
<comment type="caution">
    <text evidence="3">The sequence shown here is derived from an EMBL/GenBank/DDBJ whole genome shotgun (WGS) entry which is preliminary data.</text>
</comment>
<dbReference type="InterPro" id="IPR001585">
    <property type="entry name" value="TAL/FSA"/>
</dbReference>
<reference evidence="3" key="1">
    <citation type="submission" date="2021-02" db="EMBL/GenBank/DDBJ databases">
        <title>Psilocybe cubensis genome.</title>
        <authorList>
            <person name="Mckernan K.J."/>
            <person name="Crawford S."/>
            <person name="Trippe A."/>
            <person name="Kane L.T."/>
            <person name="Mclaughlin S."/>
        </authorList>
    </citation>
    <scope>NUCLEOTIDE SEQUENCE [LARGE SCALE GENOMIC DNA]</scope>
    <source>
        <strain evidence="3">MGC-MH-2018</strain>
    </source>
</reference>
<organism evidence="3">
    <name type="scientific">Psilocybe cubensis</name>
    <name type="common">Psychedelic mushroom</name>
    <name type="synonym">Stropharia cubensis</name>
    <dbReference type="NCBI Taxonomy" id="181762"/>
    <lineage>
        <taxon>Eukaryota</taxon>
        <taxon>Fungi</taxon>
        <taxon>Dikarya</taxon>
        <taxon>Basidiomycota</taxon>
        <taxon>Agaricomycotina</taxon>
        <taxon>Agaricomycetes</taxon>
        <taxon>Agaricomycetidae</taxon>
        <taxon>Agaricales</taxon>
        <taxon>Agaricineae</taxon>
        <taxon>Strophariaceae</taxon>
        <taxon>Psilocybe</taxon>
    </lineage>
</organism>
<dbReference type="EMBL" id="JAFIQS010000009">
    <property type="protein sequence ID" value="KAG5165661.1"/>
    <property type="molecule type" value="Genomic_DNA"/>
</dbReference>
<dbReference type="Gene3D" id="3.20.20.70">
    <property type="entry name" value="Aldolase class I"/>
    <property type="match status" value="1"/>
</dbReference>